<dbReference type="AlphaFoldDB" id="A0A2K8SXA9"/>
<protein>
    <submittedName>
        <fullName evidence="1">Uncharacterized protein</fullName>
    </submittedName>
</protein>
<dbReference type="EMBL" id="CP024785">
    <property type="protein sequence ID" value="AUB40074.1"/>
    <property type="molecule type" value="Genomic_DNA"/>
</dbReference>
<proteinExistence type="predicted"/>
<name>A0A2K8SXA9_9NOSO</name>
<evidence type="ECO:0000313" key="2">
    <source>
        <dbReference type="Proteomes" id="UP000232003"/>
    </source>
</evidence>
<organism evidence="1 2">
    <name type="scientific">Nostoc flagelliforme CCNUN1</name>
    <dbReference type="NCBI Taxonomy" id="2038116"/>
    <lineage>
        <taxon>Bacteria</taxon>
        <taxon>Bacillati</taxon>
        <taxon>Cyanobacteriota</taxon>
        <taxon>Cyanophyceae</taxon>
        <taxon>Nostocales</taxon>
        <taxon>Nostocaceae</taxon>
        <taxon>Nostoc</taxon>
    </lineage>
</organism>
<keyword evidence="2" id="KW-1185">Reference proteome</keyword>
<dbReference type="KEGG" id="nfl:COO91_06074"/>
<gene>
    <name evidence="1" type="ORF">COO91_06074</name>
</gene>
<accession>A0A2K8SXA9</accession>
<reference evidence="1 2" key="1">
    <citation type="submission" date="2017-11" db="EMBL/GenBank/DDBJ databases">
        <title>Complete genome of a free-living desiccation-tolerant cyanobacterium and its photosynthetic adaptation to extreme terrestrial habitat.</title>
        <authorList>
            <person name="Shang J."/>
        </authorList>
    </citation>
    <scope>NUCLEOTIDE SEQUENCE [LARGE SCALE GENOMIC DNA]</scope>
    <source>
        <strain evidence="1 2">CCNUN1</strain>
    </source>
</reference>
<dbReference type="Proteomes" id="UP000232003">
    <property type="component" value="Chromosome"/>
</dbReference>
<sequence length="43" mass="4950">MVLAVYTHSERYFLPVYLGRSLVLPTVNPGEVMSYLSRHILVQ</sequence>
<dbReference type="RefSeq" id="WP_263983003.1">
    <property type="nucleotide sequence ID" value="NZ_CAWNNC010000001.1"/>
</dbReference>
<evidence type="ECO:0000313" key="1">
    <source>
        <dbReference type="EMBL" id="AUB40074.1"/>
    </source>
</evidence>